<reference evidence="1 2" key="1">
    <citation type="submission" date="2021-10" db="EMBL/GenBank/DDBJ databases">
        <title>Anaerobic single-cell dispensing facilitates the cultivation of human gut bacteria.</title>
        <authorList>
            <person name="Afrizal A."/>
        </authorList>
    </citation>
    <scope>NUCLEOTIDE SEQUENCE [LARGE SCALE GENOMIC DNA]</scope>
    <source>
        <strain evidence="1 2">CLA-AA-H224</strain>
    </source>
</reference>
<protein>
    <submittedName>
        <fullName evidence="1">Uncharacterized protein</fullName>
    </submittedName>
</protein>
<proteinExistence type="predicted"/>
<gene>
    <name evidence="1" type="ORF">LKD48_05740</name>
</gene>
<organism evidence="1 2">
    <name type="scientific">Anthropogastromicrobium aceti</name>
    <dbReference type="NCBI Taxonomy" id="2981768"/>
    <lineage>
        <taxon>Bacteria</taxon>
        <taxon>Bacillati</taxon>
        <taxon>Bacillota</taxon>
        <taxon>Clostridia</taxon>
        <taxon>Lachnospirales</taxon>
        <taxon>Lachnospiraceae</taxon>
        <taxon>Anthropogastromicrobium</taxon>
    </lineage>
</organism>
<sequence>MSCTNTPLHNELLGAVIGLARTCANNPKTDDTDRLIFTALRVSANKSANEQTLAAMIRRVNEEKAIISPGCATCTARCGNTDNYDMSLLWNAPDEIREAKLSILENAQALAEKLMQTKSEEVPEGTIPRLYHALFMVKEDWDAKPLQELAEDIADCICIQ</sequence>
<accession>A0AAE3E3F4</accession>
<name>A0AAE3E3F4_9FIRM</name>
<evidence type="ECO:0000313" key="1">
    <source>
        <dbReference type="EMBL" id="MCC2221150.1"/>
    </source>
</evidence>
<evidence type="ECO:0000313" key="2">
    <source>
        <dbReference type="Proteomes" id="UP001198200"/>
    </source>
</evidence>
<keyword evidence="2" id="KW-1185">Reference proteome</keyword>
<dbReference type="RefSeq" id="WP_308731487.1">
    <property type="nucleotide sequence ID" value="NZ_JAJEQN010000010.1"/>
</dbReference>
<dbReference type="Proteomes" id="UP001198200">
    <property type="component" value="Unassembled WGS sequence"/>
</dbReference>
<dbReference type="AlphaFoldDB" id="A0AAE3E3F4"/>
<dbReference type="EMBL" id="JAJEQN010000010">
    <property type="protein sequence ID" value="MCC2221150.1"/>
    <property type="molecule type" value="Genomic_DNA"/>
</dbReference>
<comment type="caution">
    <text evidence="1">The sequence shown here is derived from an EMBL/GenBank/DDBJ whole genome shotgun (WGS) entry which is preliminary data.</text>
</comment>